<proteinExistence type="predicted"/>
<evidence type="ECO:0008006" key="5">
    <source>
        <dbReference type="Google" id="ProtNLM"/>
    </source>
</evidence>
<keyword evidence="2" id="KW-0732">Signal</keyword>
<name>A0A1H4C0W8_BIZPA</name>
<dbReference type="AlphaFoldDB" id="A0A1H4C0W8"/>
<evidence type="ECO:0000256" key="2">
    <source>
        <dbReference type="SAM" id="SignalP"/>
    </source>
</evidence>
<protein>
    <recommendedName>
        <fullName evidence="5">Lipoprotein</fullName>
    </recommendedName>
</protein>
<dbReference type="OrthoDB" id="1134981at2"/>
<feature type="compositionally biased region" description="Low complexity" evidence="1">
    <location>
        <begin position="39"/>
        <end position="48"/>
    </location>
</feature>
<dbReference type="EMBL" id="FNQK01000017">
    <property type="protein sequence ID" value="SEA53722.1"/>
    <property type="molecule type" value="Genomic_DNA"/>
</dbReference>
<evidence type="ECO:0000256" key="1">
    <source>
        <dbReference type="SAM" id="MobiDB-lite"/>
    </source>
</evidence>
<feature type="signal peptide" evidence="2">
    <location>
        <begin position="1"/>
        <end position="20"/>
    </location>
</feature>
<feature type="region of interest" description="Disordered" evidence="1">
    <location>
        <begin position="26"/>
        <end position="59"/>
    </location>
</feature>
<evidence type="ECO:0000313" key="3">
    <source>
        <dbReference type="EMBL" id="SEA53722.1"/>
    </source>
</evidence>
<evidence type="ECO:0000313" key="4">
    <source>
        <dbReference type="Proteomes" id="UP000198846"/>
    </source>
</evidence>
<keyword evidence="4" id="KW-1185">Reference proteome</keyword>
<organism evidence="3 4">
    <name type="scientific">Bizionia paragorgiae</name>
    <dbReference type="NCBI Taxonomy" id="283786"/>
    <lineage>
        <taxon>Bacteria</taxon>
        <taxon>Pseudomonadati</taxon>
        <taxon>Bacteroidota</taxon>
        <taxon>Flavobacteriia</taxon>
        <taxon>Flavobacteriales</taxon>
        <taxon>Flavobacteriaceae</taxon>
        <taxon>Bizionia</taxon>
    </lineage>
</organism>
<sequence length="163" mass="16947">MKYFKMLPVLLLSAVLSFTGCNDKTSTPTKDALNATEVSKTPSKATTTTPPPTNLEPAQNTAGVWHYTCTKGCPGGAGSAVNCETCGIRLAHNQSYHTPVNMNTNTNPSAIPYANPPVAAEPSRNAAGVWHYVCSKGCEGGSGTTGACKTCGTALAHNTAYHQ</sequence>
<accession>A0A1H4C0W8</accession>
<reference evidence="3 4" key="1">
    <citation type="submission" date="2016-10" db="EMBL/GenBank/DDBJ databases">
        <authorList>
            <person name="de Groot N.N."/>
        </authorList>
    </citation>
    <scope>NUCLEOTIDE SEQUENCE [LARGE SCALE GENOMIC DNA]</scope>
    <source>
        <strain evidence="3 4">DSM 23842</strain>
    </source>
</reference>
<dbReference type="PROSITE" id="PS51257">
    <property type="entry name" value="PROKAR_LIPOPROTEIN"/>
    <property type="match status" value="1"/>
</dbReference>
<dbReference type="RefSeq" id="WP_143034161.1">
    <property type="nucleotide sequence ID" value="NZ_FNQK01000017.1"/>
</dbReference>
<gene>
    <name evidence="3" type="ORF">SAMN04487990_11731</name>
</gene>
<feature type="chain" id="PRO_5011633457" description="Lipoprotein" evidence="2">
    <location>
        <begin position="21"/>
        <end position="163"/>
    </location>
</feature>
<dbReference type="Proteomes" id="UP000198846">
    <property type="component" value="Unassembled WGS sequence"/>
</dbReference>